<feature type="region of interest" description="Disordered" evidence="1">
    <location>
        <begin position="15"/>
        <end position="105"/>
    </location>
</feature>
<sequence>LAWADLCGSFSLRSMSYPDLLKDGPNADGQEPRRKTPRKGCTADTQADAAAVEKHPPDTLGSGQKSKWREFFGDNNASARLPPHKLTWLGGSRDQEGGTPTVRPSHCTLARADLCGSLELRLANS</sequence>
<organism evidence="2 3">
    <name type="scientific">Heligmosomoides polygyrus</name>
    <name type="common">Parasitic roundworm</name>
    <dbReference type="NCBI Taxonomy" id="6339"/>
    <lineage>
        <taxon>Eukaryota</taxon>
        <taxon>Metazoa</taxon>
        <taxon>Ecdysozoa</taxon>
        <taxon>Nematoda</taxon>
        <taxon>Chromadorea</taxon>
        <taxon>Rhabditida</taxon>
        <taxon>Rhabditina</taxon>
        <taxon>Rhabditomorpha</taxon>
        <taxon>Strongyloidea</taxon>
        <taxon>Heligmosomidae</taxon>
        <taxon>Heligmosomoides</taxon>
    </lineage>
</organism>
<proteinExistence type="predicted"/>
<evidence type="ECO:0000256" key="1">
    <source>
        <dbReference type="SAM" id="MobiDB-lite"/>
    </source>
</evidence>
<accession>A0A183GTM3</accession>
<evidence type="ECO:0000313" key="2">
    <source>
        <dbReference type="Proteomes" id="UP000050761"/>
    </source>
</evidence>
<protein>
    <submittedName>
        <fullName evidence="3">ICA69 domain-containing protein</fullName>
    </submittedName>
</protein>
<keyword evidence="2" id="KW-1185">Reference proteome</keyword>
<dbReference type="WBParaSite" id="HPBE_0002604301-mRNA-1">
    <property type="protein sequence ID" value="HPBE_0002604301-mRNA-1"/>
    <property type="gene ID" value="HPBE_0002604301"/>
</dbReference>
<name>A0A183GTM3_HELPZ</name>
<dbReference type="AlphaFoldDB" id="A0A183GTM3"/>
<dbReference type="Proteomes" id="UP000050761">
    <property type="component" value="Unassembled WGS sequence"/>
</dbReference>
<reference evidence="3" key="1">
    <citation type="submission" date="2019-09" db="UniProtKB">
        <authorList>
            <consortium name="WormBaseParasite"/>
        </authorList>
    </citation>
    <scope>IDENTIFICATION</scope>
</reference>
<evidence type="ECO:0000313" key="3">
    <source>
        <dbReference type="WBParaSite" id="HPBE_0002604301-mRNA-1"/>
    </source>
</evidence>